<dbReference type="InterPro" id="IPR010258">
    <property type="entry name" value="Conjugal_tfr_TrbG/VirB9/CagX"/>
</dbReference>
<feature type="signal peptide" evidence="3">
    <location>
        <begin position="1"/>
        <end position="22"/>
    </location>
</feature>
<dbReference type="Proteomes" id="UP000681075">
    <property type="component" value="Unassembled WGS sequence"/>
</dbReference>
<protein>
    <recommendedName>
        <fullName evidence="6">TrbG/VirB9 family P-type conjugative transfer protein</fullName>
    </recommendedName>
</protein>
<evidence type="ECO:0000256" key="2">
    <source>
        <dbReference type="ARBA" id="ARBA00022729"/>
    </source>
</evidence>
<dbReference type="Gene3D" id="2.60.40.2500">
    <property type="match status" value="1"/>
</dbReference>
<keyword evidence="2 3" id="KW-0732">Signal</keyword>
<feature type="chain" id="PRO_5035921972" description="TrbG/VirB9 family P-type conjugative transfer protein" evidence="3">
    <location>
        <begin position="23"/>
        <end position="356"/>
    </location>
</feature>
<comment type="caution">
    <text evidence="4">The sequence shown here is derived from an EMBL/GenBank/DDBJ whole genome shotgun (WGS) entry which is preliminary data.</text>
</comment>
<dbReference type="AlphaFoldDB" id="A0A8S8XF80"/>
<dbReference type="InterPro" id="IPR033645">
    <property type="entry name" value="VirB9/CagX/TrbG_C"/>
</dbReference>
<evidence type="ECO:0000313" key="4">
    <source>
        <dbReference type="EMBL" id="GIL40077.1"/>
    </source>
</evidence>
<gene>
    <name evidence="4" type="ORF">TMPK1_23140</name>
</gene>
<accession>A0A8S8XF80</accession>
<evidence type="ECO:0000313" key="5">
    <source>
        <dbReference type="Proteomes" id="UP000681075"/>
    </source>
</evidence>
<dbReference type="InterPro" id="IPR038161">
    <property type="entry name" value="VirB9/CagX/TrbG_C_sf"/>
</dbReference>
<evidence type="ECO:0008006" key="6">
    <source>
        <dbReference type="Google" id="ProtNLM"/>
    </source>
</evidence>
<dbReference type="EMBL" id="BOPV01000001">
    <property type="protein sequence ID" value="GIL40077.1"/>
    <property type="molecule type" value="Genomic_DNA"/>
</dbReference>
<name>A0A8S8XF80_9PROT</name>
<organism evidence="4 5">
    <name type="scientific">Roseiterribacter gracilis</name>
    <dbReference type="NCBI Taxonomy" id="2812848"/>
    <lineage>
        <taxon>Bacteria</taxon>
        <taxon>Pseudomonadati</taxon>
        <taxon>Pseudomonadota</taxon>
        <taxon>Alphaproteobacteria</taxon>
        <taxon>Rhodospirillales</taxon>
        <taxon>Roseiterribacteraceae</taxon>
        <taxon>Roseiterribacter</taxon>
    </lineage>
</organism>
<dbReference type="CDD" id="cd06911">
    <property type="entry name" value="VirB9_CagX_TrbG"/>
    <property type="match status" value="1"/>
</dbReference>
<comment type="similarity">
    <text evidence="1">Belongs to the TrbG/VirB9 family.</text>
</comment>
<proteinExistence type="inferred from homology"/>
<keyword evidence="5" id="KW-1185">Reference proteome</keyword>
<evidence type="ECO:0000256" key="1">
    <source>
        <dbReference type="ARBA" id="ARBA00006135"/>
    </source>
</evidence>
<dbReference type="Pfam" id="PF03524">
    <property type="entry name" value="CagX"/>
    <property type="match status" value="1"/>
</dbReference>
<sequence length="356" mass="38677">MKMAAMKRVLLFTSLLAAPATAAVDPLQLPVRSVAAPAAAPIAPPATLQQPQAERPPIPPPLIESTARQIEAQSRGDYGAMDRLTQLPSSVLPTGSINRQFDHPNAARGQVQPFVVRFSWDPMLVMQLRTPVNLGTRIYLPDWERVQEPIWNTKPWSFEVAKIAPSKLMVIGHAAGDDTMVTVVGSSGNTYTFYVRAEGFNANTTPDAIAVVEASSPGPTPGSSLTPSNFAPSIKGAPPAAEPLDFPYRWYVKQDSDRDIAPDRVFRLGPYTYFDFGTRAATMTKPAIYAVVDGVETLANVETKGENGQLMRVDVVESDFALKSGDRTVCVKYERAPRAPAPQEAQRGTLAALFKW</sequence>
<reference evidence="4" key="1">
    <citation type="submission" date="2021-02" db="EMBL/GenBank/DDBJ databases">
        <title>Genome sequence of Rhodospirillales sp. strain TMPK1 isolated from soil.</title>
        <authorList>
            <person name="Nakai R."/>
            <person name="Kusada H."/>
            <person name="Tamaki H."/>
        </authorList>
    </citation>
    <scope>NUCLEOTIDE SEQUENCE</scope>
    <source>
        <strain evidence="4">TMPK1</strain>
    </source>
</reference>
<evidence type="ECO:0000256" key="3">
    <source>
        <dbReference type="SAM" id="SignalP"/>
    </source>
</evidence>